<feature type="transmembrane region" description="Helical" evidence="8">
    <location>
        <begin position="619"/>
        <end position="639"/>
    </location>
</feature>
<dbReference type="Pfam" id="PF25392">
    <property type="entry name" value="MS_channel_TM1"/>
    <property type="match status" value="1"/>
</dbReference>
<feature type="domain" description="Moderate conductance mechanosensitive channel YbiO-like transmembrane helix 1" evidence="12">
    <location>
        <begin position="462"/>
        <end position="538"/>
    </location>
</feature>
<name>A0ABV6JSD2_9PROT</name>
<feature type="transmembrane region" description="Helical" evidence="8">
    <location>
        <begin position="594"/>
        <end position="613"/>
    </location>
</feature>
<evidence type="ECO:0000256" key="8">
    <source>
        <dbReference type="SAM" id="Phobius"/>
    </source>
</evidence>
<keyword evidence="5 8" id="KW-1133">Transmembrane helix</keyword>
<dbReference type="Gene3D" id="1.10.287.1260">
    <property type="match status" value="1"/>
</dbReference>
<dbReference type="SUPFAM" id="SSF82689">
    <property type="entry name" value="Mechanosensitive channel protein MscS (YggB), C-terminal domain"/>
    <property type="match status" value="1"/>
</dbReference>
<dbReference type="InterPro" id="IPR045276">
    <property type="entry name" value="YbiO_bact"/>
</dbReference>
<protein>
    <submittedName>
        <fullName evidence="13">Mechanosensitive ion channel domain-containing protein</fullName>
    </submittedName>
</protein>
<dbReference type="EMBL" id="JBHLUN010000007">
    <property type="protein sequence ID" value="MFC0408627.1"/>
    <property type="molecule type" value="Genomic_DNA"/>
</dbReference>
<dbReference type="InterPro" id="IPR057485">
    <property type="entry name" value="YbiO-like_TM1"/>
</dbReference>
<evidence type="ECO:0000256" key="2">
    <source>
        <dbReference type="ARBA" id="ARBA00008017"/>
    </source>
</evidence>
<feature type="region of interest" description="Disordered" evidence="7">
    <location>
        <begin position="27"/>
        <end position="52"/>
    </location>
</feature>
<feature type="transmembrane region" description="Helical" evidence="8">
    <location>
        <begin position="299"/>
        <end position="317"/>
    </location>
</feature>
<dbReference type="RefSeq" id="WP_377044386.1">
    <property type="nucleotide sequence ID" value="NZ_JBHLUN010000007.1"/>
</dbReference>
<feature type="region of interest" description="Disordered" evidence="7">
    <location>
        <begin position="81"/>
        <end position="154"/>
    </location>
</feature>
<evidence type="ECO:0000256" key="9">
    <source>
        <dbReference type="SAM" id="SignalP"/>
    </source>
</evidence>
<feature type="transmembrane region" description="Helical" evidence="8">
    <location>
        <begin position="338"/>
        <end position="358"/>
    </location>
</feature>
<keyword evidence="4 8" id="KW-0812">Transmembrane</keyword>
<feature type="compositionally biased region" description="Low complexity" evidence="7">
    <location>
        <begin position="91"/>
        <end position="132"/>
    </location>
</feature>
<evidence type="ECO:0000259" key="12">
    <source>
        <dbReference type="Pfam" id="PF25392"/>
    </source>
</evidence>
<feature type="domain" description="Mechanosensitive ion channel MscS" evidence="10">
    <location>
        <begin position="643"/>
        <end position="710"/>
    </location>
</feature>
<feature type="transmembrane region" description="Helical" evidence="8">
    <location>
        <begin position="513"/>
        <end position="539"/>
    </location>
</feature>
<dbReference type="InterPro" id="IPR006685">
    <property type="entry name" value="MscS_channel_2nd"/>
</dbReference>
<dbReference type="Pfam" id="PF21082">
    <property type="entry name" value="MS_channel_3rd"/>
    <property type="match status" value="1"/>
</dbReference>
<sequence>MMRRLPHRLLLLLPLLLLAANPWPGATGTARAQTAAAPATVPPAAQPGAAPGEAERMLDILRNENRRAELIRSLETLAAAERNARAHREGPAAQPAAPAQAAAAPTGTAPAQNGAAPAAPAQAGTGQAAPAADAPPPETPPGNTAAAPAPAPAPAAPAIVVPSTLVSQLLSSLSERLQHAAQQVTAGTRVLSDLPAVASWASGVARDPVSRTRIADASWKLALVFGLGILAEVGIFHALHRPRRRLDTLAPEPGAKWSWLRRVPIVLARLLLDLVPVCGFAVVSYGLIEVVHPLPTTQLIMLTLNNAYVLVRAIMIASRMLFSPASAHLRLIRMTDETAAYITVWLRRIVGLAVFGYGVAEAVLQFGVPWAVYDGIIRVVMLLVSLLLVIVVLQNRRAVADLLRAPPLLDGEEPGRSRRAGRALRNRLAEIWHVVAILWLLALWGVWALEIEDGFGRLLRGTAATLLILAVAKGLDYAVRRLVDRGFHVGPEFSHRYPGLEERANRYTPILHGVLSGLITLVAGLVLLEAWGIGAFAWFTQGRLGARVIGGLVSIGLTLAIALAVWEVANAAIARQLAKASREGQAARSARVRTLLPMMRTALMIVIVIFLMLNILSEIGVNVAPLIAGASVVGVAIGFGSQTLVKDVVTGLFLLLEDAVAVGDTVTLGSPALTGVVERLSIRSIRLRAVDGAVHIIPFSAVTSVTNMTRDFAFAMLEFSLPYGEDTDRVGRVLREIAKEMRAEPRWGHAIRDEMDVMGVEKLAETGVVLRARLKTDPSQRAPVARELNRRIQARFEELGILIPSPWRKSTEEAAAEEGGLQATPAGA</sequence>
<dbReference type="Proteomes" id="UP001589865">
    <property type="component" value="Unassembled WGS sequence"/>
</dbReference>
<evidence type="ECO:0000313" key="14">
    <source>
        <dbReference type="Proteomes" id="UP001589865"/>
    </source>
</evidence>
<dbReference type="InterPro" id="IPR023408">
    <property type="entry name" value="MscS_beta-dom_sf"/>
</dbReference>
<keyword evidence="9" id="KW-0732">Signal</keyword>
<feature type="transmembrane region" description="Helical" evidence="8">
    <location>
        <begin position="370"/>
        <end position="393"/>
    </location>
</feature>
<comment type="subcellular location">
    <subcellularLocation>
        <location evidence="1">Cell membrane</location>
        <topology evidence="1">Multi-pass membrane protein</topology>
    </subcellularLocation>
</comment>
<evidence type="ECO:0000313" key="13">
    <source>
        <dbReference type="EMBL" id="MFC0408627.1"/>
    </source>
</evidence>
<dbReference type="Gene3D" id="2.30.30.60">
    <property type="match status" value="1"/>
</dbReference>
<feature type="signal peptide" evidence="9">
    <location>
        <begin position="1"/>
        <end position="19"/>
    </location>
</feature>
<feature type="compositionally biased region" description="Low complexity" evidence="7">
    <location>
        <begin position="27"/>
        <end position="39"/>
    </location>
</feature>
<evidence type="ECO:0000256" key="7">
    <source>
        <dbReference type="SAM" id="MobiDB-lite"/>
    </source>
</evidence>
<dbReference type="Gene3D" id="3.30.70.100">
    <property type="match status" value="1"/>
</dbReference>
<dbReference type="InterPro" id="IPR049278">
    <property type="entry name" value="MS_channel_C"/>
</dbReference>
<feature type="chain" id="PRO_5045101211" evidence="9">
    <location>
        <begin position="20"/>
        <end position="828"/>
    </location>
</feature>
<dbReference type="PANTHER" id="PTHR30460">
    <property type="entry name" value="MODERATE CONDUCTANCE MECHANOSENSITIVE CHANNEL YBIO"/>
    <property type="match status" value="1"/>
</dbReference>
<dbReference type="SUPFAM" id="SSF50182">
    <property type="entry name" value="Sm-like ribonucleoproteins"/>
    <property type="match status" value="1"/>
</dbReference>
<dbReference type="InterPro" id="IPR011066">
    <property type="entry name" value="MscS_channel_C_sf"/>
</dbReference>
<dbReference type="InterPro" id="IPR010920">
    <property type="entry name" value="LSM_dom_sf"/>
</dbReference>
<feature type="transmembrane region" description="Helical" evidence="8">
    <location>
        <begin position="219"/>
        <end position="239"/>
    </location>
</feature>
<evidence type="ECO:0000256" key="6">
    <source>
        <dbReference type="ARBA" id="ARBA00023136"/>
    </source>
</evidence>
<feature type="transmembrane region" description="Helical" evidence="8">
    <location>
        <begin position="551"/>
        <end position="573"/>
    </location>
</feature>
<evidence type="ECO:0000256" key="3">
    <source>
        <dbReference type="ARBA" id="ARBA00022475"/>
    </source>
</evidence>
<dbReference type="InterPro" id="IPR011014">
    <property type="entry name" value="MscS_channel_TM-2"/>
</dbReference>
<gene>
    <name evidence="13" type="ORF">ACFFGY_10230</name>
</gene>
<keyword evidence="14" id="KW-1185">Reference proteome</keyword>
<comment type="caution">
    <text evidence="13">The sequence shown here is derived from an EMBL/GenBank/DDBJ whole genome shotgun (WGS) entry which is preliminary data.</text>
</comment>
<accession>A0ABV6JSD2</accession>
<dbReference type="Pfam" id="PF00924">
    <property type="entry name" value="MS_channel_2nd"/>
    <property type="match status" value="1"/>
</dbReference>
<evidence type="ECO:0000256" key="1">
    <source>
        <dbReference type="ARBA" id="ARBA00004651"/>
    </source>
</evidence>
<evidence type="ECO:0000259" key="10">
    <source>
        <dbReference type="Pfam" id="PF00924"/>
    </source>
</evidence>
<reference evidence="13 14" key="1">
    <citation type="submission" date="2024-09" db="EMBL/GenBank/DDBJ databases">
        <authorList>
            <person name="Sun Q."/>
            <person name="Mori K."/>
        </authorList>
    </citation>
    <scope>NUCLEOTIDE SEQUENCE [LARGE SCALE GENOMIC DNA]</scope>
    <source>
        <strain evidence="13 14">TBRC 5777</strain>
    </source>
</reference>
<organism evidence="13 14">
    <name type="scientific">Roseomonas elaeocarpi</name>
    <dbReference type="NCBI Taxonomy" id="907779"/>
    <lineage>
        <taxon>Bacteria</taxon>
        <taxon>Pseudomonadati</taxon>
        <taxon>Pseudomonadota</taxon>
        <taxon>Alphaproteobacteria</taxon>
        <taxon>Acetobacterales</taxon>
        <taxon>Roseomonadaceae</taxon>
        <taxon>Roseomonas</taxon>
    </lineage>
</organism>
<keyword evidence="3" id="KW-1003">Cell membrane</keyword>
<feature type="transmembrane region" description="Helical" evidence="8">
    <location>
        <begin position="428"/>
        <end position="449"/>
    </location>
</feature>
<feature type="region of interest" description="Disordered" evidence="7">
    <location>
        <begin position="808"/>
        <end position="828"/>
    </location>
</feature>
<evidence type="ECO:0000259" key="11">
    <source>
        <dbReference type="Pfam" id="PF21082"/>
    </source>
</evidence>
<evidence type="ECO:0000256" key="5">
    <source>
        <dbReference type="ARBA" id="ARBA00022989"/>
    </source>
</evidence>
<dbReference type="PANTHER" id="PTHR30460:SF0">
    <property type="entry name" value="MODERATE CONDUCTANCE MECHANOSENSITIVE CHANNEL YBIO"/>
    <property type="match status" value="1"/>
</dbReference>
<comment type="similarity">
    <text evidence="2">Belongs to the MscS (TC 1.A.23) family.</text>
</comment>
<evidence type="ECO:0000256" key="4">
    <source>
        <dbReference type="ARBA" id="ARBA00022692"/>
    </source>
</evidence>
<keyword evidence="6 8" id="KW-0472">Membrane</keyword>
<dbReference type="SUPFAM" id="SSF82861">
    <property type="entry name" value="Mechanosensitive channel protein MscS (YggB), transmembrane region"/>
    <property type="match status" value="1"/>
</dbReference>
<feature type="domain" description="Mechanosensitive ion channel MscS C-terminal" evidence="11">
    <location>
        <begin position="717"/>
        <end position="801"/>
    </location>
</feature>
<proteinExistence type="inferred from homology"/>
<feature type="transmembrane region" description="Helical" evidence="8">
    <location>
        <begin position="266"/>
        <end position="287"/>
    </location>
</feature>